<protein>
    <submittedName>
        <fullName evidence="2">DUF2934 domain-containing protein</fullName>
    </submittedName>
</protein>
<keyword evidence="3" id="KW-1185">Reference proteome</keyword>
<evidence type="ECO:0000313" key="3">
    <source>
        <dbReference type="Proteomes" id="UP000324853"/>
    </source>
</evidence>
<comment type="caution">
    <text evidence="2">The sequence shown here is derived from an EMBL/GenBank/DDBJ whole genome shotgun (WGS) entry which is preliminary data.</text>
</comment>
<dbReference type="InterPro" id="IPR021327">
    <property type="entry name" value="DUF2934"/>
</dbReference>
<dbReference type="EMBL" id="VSSR01000029">
    <property type="protein sequence ID" value="TYL83472.1"/>
    <property type="molecule type" value="Genomic_DNA"/>
</dbReference>
<feature type="region of interest" description="Disordered" evidence="1">
    <location>
        <begin position="35"/>
        <end position="64"/>
    </location>
</feature>
<name>A0A5S4WSA3_9BRAD</name>
<gene>
    <name evidence="2" type="ORF">FXB38_18970</name>
</gene>
<evidence type="ECO:0000256" key="1">
    <source>
        <dbReference type="SAM" id="MobiDB-lite"/>
    </source>
</evidence>
<dbReference type="Pfam" id="PF11154">
    <property type="entry name" value="DUF2934"/>
    <property type="match status" value="1"/>
</dbReference>
<sequence>MALEEQIRNYAYQLWEKAGKPEGRDEEFWRAAKAELGAEDEPAGTTDQPNRTILPGCSGPGGAA</sequence>
<dbReference type="AlphaFoldDB" id="A0A5S4WSA3"/>
<evidence type="ECO:0000313" key="2">
    <source>
        <dbReference type="EMBL" id="TYL83472.1"/>
    </source>
</evidence>
<reference evidence="2 3" key="1">
    <citation type="submission" date="2019-08" db="EMBL/GenBank/DDBJ databases">
        <title>Bradyrhizobium hipponensis sp. nov., a rhizobium isolated from a Lupinus angustifolius root nodule in Tunisia.</title>
        <authorList>
            <person name="Off K."/>
            <person name="Rejili M."/>
            <person name="Mars M."/>
            <person name="Brachmann A."/>
            <person name="Marin M."/>
        </authorList>
    </citation>
    <scope>NUCLEOTIDE SEQUENCE [LARGE SCALE GENOMIC DNA]</scope>
    <source>
        <strain evidence="2 3">CTAW11</strain>
    </source>
</reference>
<organism evidence="2 3">
    <name type="scientific">Bradyrhizobium cytisi</name>
    <dbReference type="NCBI Taxonomy" id="515489"/>
    <lineage>
        <taxon>Bacteria</taxon>
        <taxon>Pseudomonadati</taxon>
        <taxon>Pseudomonadota</taxon>
        <taxon>Alphaproteobacteria</taxon>
        <taxon>Hyphomicrobiales</taxon>
        <taxon>Nitrobacteraceae</taxon>
        <taxon>Bradyrhizobium</taxon>
    </lineage>
</organism>
<accession>A0A5S4WSA3</accession>
<dbReference type="OrthoDB" id="9811127at2"/>
<proteinExistence type="predicted"/>
<dbReference type="Proteomes" id="UP000324853">
    <property type="component" value="Unassembled WGS sequence"/>
</dbReference>